<reference evidence="1" key="1">
    <citation type="submission" date="2022-10" db="EMBL/GenBank/DDBJ databases">
        <title>The complete genomes of actinobacterial strains from the NBC collection.</title>
        <authorList>
            <person name="Joergensen T.S."/>
            <person name="Alvarez Arevalo M."/>
            <person name="Sterndorff E.B."/>
            <person name="Faurdal D."/>
            <person name="Vuksanovic O."/>
            <person name="Mourched A.-S."/>
            <person name="Charusanti P."/>
            <person name="Shaw S."/>
            <person name="Blin K."/>
            <person name="Weber T."/>
        </authorList>
    </citation>
    <scope>NUCLEOTIDE SEQUENCE</scope>
    <source>
        <strain evidence="1">NBC_01482</strain>
    </source>
</reference>
<accession>A0ABZ1YNE3</accession>
<proteinExistence type="predicted"/>
<evidence type="ECO:0000313" key="1">
    <source>
        <dbReference type="EMBL" id="WUV44769.1"/>
    </source>
</evidence>
<dbReference type="EMBL" id="CP109441">
    <property type="protein sequence ID" value="WUV44769.1"/>
    <property type="molecule type" value="Genomic_DNA"/>
</dbReference>
<keyword evidence="2" id="KW-1185">Reference proteome</keyword>
<dbReference type="Proteomes" id="UP001432062">
    <property type="component" value="Chromosome"/>
</dbReference>
<protein>
    <submittedName>
        <fullName evidence="1">Uncharacterized protein</fullName>
    </submittedName>
</protein>
<gene>
    <name evidence="1" type="ORF">OG563_37380</name>
</gene>
<dbReference type="RefSeq" id="WP_329407863.1">
    <property type="nucleotide sequence ID" value="NZ_CP109441.1"/>
</dbReference>
<name>A0ABZ1YNE3_9NOCA</name>
<evidence type="ECO:0000313" key="2">
    <source>
        <dbReference type="Proteomes" id="UP001432062"/>
    </source>
</evidence>
<sequence>MTRHLASPAEIPGKDLLLMACRGMPLDTAHPMLDTAAELTEIHTTLEVTAVRDAEQLAWRRMRLIRSIDTWVLDTVSGNPATPGFGPLLDGSLPNTAVIADTDDGALAAGCYLCDGTEGLDDAGRQTAAILRYNHSMAYVVEVMAWESVYRASHSAE</sequence>
<organism evidence="1 2">
    <name type="scientific">Nocardia vinacea</name>
    <dbReference type="NCBI Taxonomy" id="96468"/>
    <lineage>
        <taxon>Bacteria</taxon>
        <taxon>Bacillati</taxon>
        <taxon>Actinomycetota</taxon>
        <taxon>Actinomycetes</taxon>
        <taxon>Mycobacteriales</taxon>
        <taxon>Nocardiaceae</taxon>
        <taxon>Nocardia</taxon>
    </lineage>
</organism>